<name>A0A9P9WUQ8_9PEZI</name>
<reference evidence="2" key="1">
    <citation type="submission" date="2021-03" db="EMBL/GenBank/DDBJ databases">
        <title>Revisited historic fungal species revealed as producer of novel bioactive compounds through whole genome sequencing and comparative genomics.</title>
        <authorList>
            <person name="Vignolle G.A."/>
            <person name="Hochenegger N."/>
            <person name="Mach R.L."/>
            <person name="Mach-Aigner A.R."/>
            <person name="Javad Rahimi M."/>
            <person name="Salim K.A."/>
            <person name="Chan C.M."/>
            <person name="Lim L.B.L."/>
            <person name="Cai F."/>
            <person name="Druzhinina I.S."/>
            <person name="U'Ren J.M."/>
            <person name="Derntl C."/>
        </authorList>
    </citation>
    <scope>NUCLEOTIDE SEQUENCE</scope>
    <source>
        <strain evidence="2">TUCIM 5799</strain>
    </source>
</reference>
<keyword evidence="3" id="KW-1185">Reference proteome</keyword>
<feature type="compositionally biased region" description="Polar residues" evidence="1">
    <location>
        <begin position="231"/>
        <end position="241"/>
    </location>
</feature>
<evidence type="ECO:0000256" key="1">
    <source>
        <dbReference type="SAM" id="MobiDB-lite"/>
    </source>
</evidence>
<proteinExistence type="predicted"/>
<dbReference type="Proteomes" id="UP000829685">
    <property type="component" value="Unassembled WGS sequence"/>
</dbReference>
<feature type="region of interest" description="Disordered" evidence="1">
    <location>
        <begin position="320"/>
        <end position="437"/>
    </location>
</feature>
<gene>
    <name evidence="2" type="ORF">JX265_002591</name>
</gene>
<feature type="compositionally biased region" description="Acidic residues" evidence="1">
    <location>
        <begin position="216"/>
        <end position="230"/>
    </location>
</feature>
<organism evidence="2 3">
    <name type="scientific">Neoarthrinium moseri</name>
    <dbReference type="NCBI Taxonomy" id="1658444"/>
    <lineage>
        <taxon>Eukaryota</taxon>
        <taxon>Fungi</taxon>
        <taxon>Dikarya</taxon>
        <taxon>Ascomycota</taxon>
        <taxon>Pezizomycotina</taxon>
        <taxon>Sordariomycetes</taxon>
        <taxon>Xylariomycetidae</taxon>
        <taxon>Amphisphaeriales</taxon>
        <taxon>Apiosporaceae</taxon>
        <taxon>Neoarthrinium</taxon>
    </lineage>
</organism>
<evidence type="ECO:0000313" key="2">
    <source>
        <dbReference type="EMBL" id="KAI1879637.1"/>
    </source>
</evidence>
<dbReference type="EMBL" id="JAFIMR010000004">
    <property type="protein sequence ID" value="KAI1879637.1"/>
    <property type="molecule type" value="Genomic_DNA"/>
</dbReference>
<feature type="compositionally biased region" description="Acidic residues" evidence="1">
    <location>
        <begin position="333"/>
        <end position="342"/>
    </location>
</feature>
<evidence type="ECO:0000313" key="3">
    <source>
        <dbReference type="Proteomes" id="UP000829685"/>
    </source>
</evidence>
<sequence>MATTFLEYLTQPNPQTTVLSKAGSSTKTGINYGPDKCIKWEDITWENLEATFKNILKQPMRKPRVADASEVPPEKMEIFEKGRPKHASAFRRGRIHLEVNTGRGNVKNPKGRDQEPDWCVYQKVPGLEPFYPNIVPGDSKPAKKWKSAWVNSKKPVQRRKADYVIRQMTKYMWEAKTRYGFIISEEELVPVRLSVFPRENIAGTGVEMLNKSFENVDDEQEEGVSDDDADQISNAPSNASFGESRRKTGLQVEYSGIPWTASGENILTMNLALWWLPVLAVQGHTIKQSGTYTSLGKRTRGDSPVFQLDQAELDMLDKAFGEASHPRKRKAEEAEEEEEIESDSSASNLSSPTDEQRPARLHSYRRGRSRLKAGSTSRLDQHTSKRRVGKQSPSFEYPAQRALRRSRRRRRPSQSGPEIEESSQGTEGINHSFCLHE</sequence>
<comment type="caution">
    <text evidence="2">The sequence shown here is derived from an EMBL/GenBank/DDBJ whole genome shotgun (WGS) entry which is preliminary data.</text>
</comment>
<feature type="compositionally biased region" description="Basic residues" evidence="1">
    <location>
        <begin position="402"/>
        <end position="412"/>
    </location>
</feature>
<accession>A0A9P9WUQ8</accession>
<feature type="compositionally biased region" description="Basic residues" evidence="1">
    <location>
        <begin position="359"/>
        <end position="371"/>
    </location>
</feature>
<dbReference type="AlphaFoldDB" id="A0A9P9WUQ8"/>
<protein>
    <submittedName>
        <fullName evidence="2">Uncharacterized protein</fullName>
    </submittedName>
</protein>
<feature type="region of interest" description="Disordered" evidence="1">
    <location>
        <begin position="216"/>
        <end position="245"/>
    </location>
</feature>